<dbReference type="EMBL" id="JAFCMP010000097">
    <property type="protein sequence ID" value="KAG5187031.1"/>
    <property type="molecule type" value="Genomic_DNA"/>
</dbReference>
<dbReference type="AlphaFoldDB" id="A0A836CKT4"/>
<dbReference type="Proteomes" id="UP000664859">
    <property type="component" value="Unassembled WGS sequence"/>
</dbReference>
<evidence type="ECO:0000313" key="1">
    <source>
        <dbReference type="EMBL" id="KAG5187031.1"/>
    </source>
</evidence>
<comment type="caution">
    <text evidence="1">The sequence shown here is derived from an EMBL/GenBank/DDBJ whole genome shotgun (WGS) entry which is preliminary data.</text>
</comment>
<evidence type="ECO:0000313" key="2">
    <source>
        <dbReference type="Proteomes" id="UP000664859"/>
    </source>
</evidence>
<accession>A0A836CKT4</accession>
<proteinExistence type="predicted"/>
<organism evidence="1 2">
    <name type="scientific">Tribonema minus</name>
    <dbReference type="NCBI Taxonomy" id="303371"/>
    <lineage>
        <taxon>Eukaryota</taxon>
        <taxon>Sar</taxon>
        <taxon>Stramenopiles</taxon>
        <taxon>Ochrophyta</taxon>
        <taxon>PX clade</taxon>
        <taxon>Xanthophyceae</taxon>
        <taxon>Tribonematales</taxon>
        <taxon>Tribonemataceae</taxon>
        <taxon>Tribonema</taxon>
    </lineage>
</organism>
<sequence length="92" mass="9906">MIALCVVVVIAAYGCLMARISVTPSITLLYLHMGACHLRKTSAFTHTNRANMRAPVAIKMPLPSRSSYPSVCAICRVPNMVTLATEGIGCRI</sequence>
<reference evidence="1" key="1">
    <citation type="submission" date="2021-02" db="EMBL/GenBank/DDBJ databases">
        <title>First Annotated Genome of the Yellow-green Alga Tribonema minus.</title>
        <authorList>
            <person name="Mahan K.M."/>
        </authorList>
    </citation>
    <scope>NUCLEOTIDE SEQUENCE</scope>
    <source>
        <strain evidence="1">UTEX B ZZ1240</strain>
    </source>
</reference>
<name>A0A836CKT4_9STRA</name>
<keyword evidence="2" id="KW-1185">Reference proteome</keyword>
<gene>
    <name evidence="1" type="ORF">JKP88DRAFT_235553</name>
</gene>
<protein>
    <submittedName>
        <fullName evidence="1">Uncharacterized protein</fullName>
    </submittedName>
</protein>